<evidence type="ECO:0000313" key="3">
    <source>
        <dbReference type="Proteomes" id="UP000033900"/>
    </source>
</evidence>
<sequence>MYGATETGRTTGISYGSRIPTIWVDVKTGQGVTQDGTTVTPKIGDRRKAPNLTDLLDTAAGYGARRIMLCGEKPEPAPGVRHWLFVQTPGWKATGHKRSAPMVGRFEHIQTGQKVDVRTAGEWFPKVSDPDSDDDTPLPLKPWQAREAWNVTEAVIQGILPKQFLLYTPSRTGMSMWWQSLRRDSQKQLIIPPAIDRDIAADLHRTSGQHHVEHLVAGEYASQHPDFVPLIDPAKTPKIDTFSYVDGRFMYAALGRELGIGPGVRLNRAAAYDLMTTDPFARAWYEVRFTVPEGWRHIGILGVQHENPADGWFYPNRPGARHTTWADASEVAVALNAGWLIEPLQAIRWQKDKPLDTFMSRLNKARDAVEKNQELPWMLRKAVSSALRQILIQTVGSFASRGTTKTILVESALDIPAEYQGRATRHGKFFTYEAPGDRWESQNYRPELAVQVWGRGRARLLSAPTAQGTPAGGALRLPGESLIGVNGDAVYSTVVPEWSLPVTRGGGDDGNTGRLRIKGALRGSFKTPTTREARDRLRDRAEKAGPRGALTEEGAE</sequence>
<dbReference type="OrthoDB" id="4919249at2"/>
<dbReference type="EMBL" id="JYJB01000002">
    <property type="protein sequence ID" value="KJL49567.1"/>
    <property type="molecule type" value="Genomic_DNA"/>
</dbReference>
<proteinExistence type="predicted"/>
<dbReference type="Proteomes" id="UP000033900">
    <property type="component" value="Unassembled WGS sequence"/>
</dbReference>
<organism evidence="2 3">
    <name type="scientific">Microbacterium hydrocarbonoxydans</name>
    <dbReference type="NCBI Taxonomy" id="273678"/>
    <lineage>
        <taxon>Bacteria</taxon>
        <taxon>Bacillati</taxon>
        <taxon>Actinomycetota</taxon>
        <taxon>Actinomycetes</taxon>
        <taxon>Micrococcales</taxon>
        <taxon>Microbacteriaceae</taxon>
        <taxon>Microbacterium</taxon>
    </lineage>
</organism>
<protein>
    <submittedName>
        <fullName evidence="2">Uncharacterized protein</fullName>
    </submittedName>
</protein>
<feature type="region of interest" description="Disordered" evidence="1">
    <location>
        <begin position="523"/>
        <end position="556"/>
    </location>
</feature>
<evidence type="ECO:0000256" key="1">
    <source>
        <dbReference type="SAM" id="MobiDB-lite"/>
    </source>
</evidence>
<name>A0A0M2HS33_9MICO</name>
<reference evidence="2 3" key="1">
    <citation type="submission" date="2015-02" db="EMBL/GenBank/DDBJ databases">
        <title>Draft genome sequences of ten Microbacterium spp. with emphasis on heavy metal contaminated environments.</title>
        <authorList>
            <person name="Corretto E."/>
        </authorList>
    </citation>
    <scope>NUCLEOTIDE SEQUENCE [LARGE SCALE GENOMIC DNA]</scope>
    <source>
        <strain evidence="2 3">SA35</strain>
    </source>
</reference>
<gene>
    <name evidence="2" type="ORF">RS84_00041</name>
</gene>
<accession>A0A0M2HS33</accession>
<feature type="compositionally biased region" description="Basic and acidic residues" evidence="1">
    <location>
        <begin position="529"/>
        <end position="545"/>
    </location>
</feature>
<dbReference type="RefSeq" id="WP_045255746.1">
    <property type="nucleotide sequence ID" value="NZ_JYJB01000002.1"/>
</dbReference>
<comment type="caution">
    <text evidence="2">The sequence shown here is derived from an EMBL/GenBank/DDBJ whole genome shotgun (WGS) entry which is preliminary data.</text>
</comment>
<keyword evidence="3" id="KW-1185">Reference proteome</keyword>
<dbReference type="PATRIC" id="fig|273678.4.peg.37"/>
<dbReference type="AlphaFoldDB" id="A0A0M2HS33"/>
<evidence type="ECO:0000313" key="2">
    <source>
        <dbReference type="EMBL" id="KJL49567.1"/>
    </source>
</evidence>
<dbReference type="STRING" id="273678.RS84_00041"/>